<dbReference type="PROSITE" id="PS51257">
    <property type="entry name" value="PROKAR_LIPOPROTEIN"/>
    <property type="match status" value="1"/>
</dbReference>
<evidence type="ECO:0000313" key="2">
    <source>
        <dbReference type="Proteomes" id="UP000192276"/>
    </source>
</evidence>
<organism evidence="1 2">
    <name type="scientific">Niastella populi</name>
    <dbReference type="NCBI Taxonomy" id="550983"/>
    <lineage>
        <taxon>Bacteria</taxon>
        <taxon>Pseudomonadati</taxon>
        <taxon>Bacteroidota</taxon>
        <taxon>Chitinophagia</taxon>
        <taxon>Chitinophagales</taxon>
        <taxon>Chitinophagaceae</taxon>
        <taxon>Niastella</taxon>
    </lineage>
</organism>
<gene>
    <name evidence="1" type="ORF">A4R26_12420</name>
</gene>
<protein>
    <submittedName>
        <fullName evidence="1">Uncharacterized protein</fullName>
    </submittedName>
</protein>
<dbReference type="OrthoDB" id="671545at2"/>
<dbReference type="RefSeq" id="WP_081161720.1">
    <property type="nucleotide sequence ID" value="NZ_LWBP01000024.1"/>
</dbReference>
<dbReference type="EMBL" id="LWBP01000024">
    <property type="protein sequence ID" value="OQP67610.1"/>
    <property type="molecule type" value="Genomic_DNA"/>
</dbReference>
<proteinExistence type="predicted"/>
<dbReference type="AlphaFoldDB" id="A0A1V9GAK8"/>
<accession>A0A1V9GAK8</accession>
<sequence length="205" mass="23078">MRKILSIVISGFCLLAGSCDNMQERPKNIHPILDSQEQDSVFNKLMQVTHNLVPAYLRNDSLSFLILPLHASCPSCRKKTIDSIVENSNRLLPQQLIVIAARGGIKTITRYFKEQHSVIPSARTLFLDSTDRSGELGLYDDKPTIYYTFNGKAYTRVAVIPATIKEDLSSFFSTSKVINKTTSSINDKLISNEEPDNQNLRQLSR</sequence>
<keyword evidence="2" id="KW-1185">Reference proteome</keyword>
<evidence type="ECO:0000313" key="1">
    <source>
        <dbReference type="EMBL" id="OQP67610.1"/>
    </source>
</evidence>
<name>A0A1V9GAK8_9BACT</name>
<dbReference type="Proteomes" id="UP000192276">
    <property type="component" value="Unassembled WGS sequence"/>
</dbReference>
<comment type="caution">
    <text evidence="1">The sequence shown here is derived from an EMBL/GenBank/DDBJ whole genome shotgun (WGS) entry which is preliminary data.</text>
</comment>
<reference evidence="2" key="1">
    <citation type="submission" date="2016-04" db="EMBL/GenBank/DDBJ databases">
        <authorList>
            <person name="Chen L."/>
            <person name="Zhuang W."/>
            <person name="Wang G."/>
        </authorList>
    </citation>
    <scope>NUCLEOTIDE SEQUENCE [LARGE SCALE GENOMIC DNA]</scope>
    <source>
        <strain evidence="2">208</strain>
    </source>
</reference>
<dbReference type="STRING" id="550983.A4R26_12420"/>